<organism evidence="4 5">
    <name type="scientific">Prauserella cavernicola</name>
    <dbReference type="NCBI Taxonomy" id="2800127"/>
    <lineage>
        <taxon>Bacteria</taxon>
        <taxon>Bacillati</taxon>
        <taxon>Actinomycetota</taxon>
        <taxon>Actinomycetes</taxon>
        <taxon>Pseudonocardiales</taxon>
        <taxon>Pseudonocardiaceae</taxon>
        <taxon>Prauserella</taxon>
    </lineage>
</organism>
<feature type="region of interest" description="Disordered" evidence="2">
    <location>
        <begin position="185"/>
        <end position="325"/>
    </location>
</feature>
<comment type="similarity">
    <text evidence="1">Belongs to the mycobacterial PPE family.</text>
</comment>
<comment type="caution">
    <text evidence="4">The sequence shown here is derived from an EMBL/GenBank/DDBJ whole genome shotgun (WGS) entry which is preliminary data.</text>
</comment>
<sequence length="462" mass="44409">MVFFLVPVVAGAAAYGAATQDSAGSYEGGDSDRRIDAYQIWEQITSGPGPGSINDGQTSANTLQGVYQDRVTQIDELNQLMDDAWQGGGADAARSGAHPLKDWMQDSGDKLQESDRTLGEQGSAFQTVASKVQPIPKDPPESGFLNTVTPWETDTDRSIKDYNDKAQANVDAFNEYFQVSADNGRRMPTYSALDGDIGDVDVDDNGGGDDKNGNDKPGDGSDRPGGADRPGTGGGGSGGGGSVPGIGTPGGPGGGGGYTPPGGYPGGTPGSIPPGGIGGPGSGGSGPGGYGGGYGNGGYQPPEWDDTTNSSSYVPPKVPSADFSAGGGYSPGGFGPGGGGAGAGSGGGSVAGVGSFGPGGGAYGAGGAGGVPGAGSSSGASPGATSGAGRLGGAAMGGAAAAGAAGGAGRGMGGGMMGGMGGGGRGGKGAEDEEHQSKFLVEEDADSLFGTDELTAPPVIGE</sequence>
<feature type="compositionally biased region" description="Gly residues" evidence="2">
    <location>
        <begin position="231"/>
        <end position="298"/>
    </location>
</feature>
<reference evidence="4" key="1">
    <citation type="submission" date="2020-12" db="EMBL/GenBank/DDBJ databases">
        <title>Prauserella sp. ASG 168, a novel actinomycete isolated from cave rock.</title>
        <authorList>
            <person name="Suriyachadkun C."/>
        </authorList>
    </citation>
    <scope>NUCLEOTIDE SEQUENCE</scope>
    <source>
        <strain evidence="4">ASG 168</strain>
    </source>
</reference>
<evidence type="ECO:0000259" key="3">
    <source>
        <dbReference type="Pfam" id="PF00823"/>
    </source>
</evidence>
<evidence type="ECO:0000256" key="1">
    <source>
        <dbReference type="ARBA" id="ARBA00010652"/>
    </source>
</evidence>
<dbReference type="Proteomes" id="UP000635245">
    <property type="component" value="Unassembled WGS sequence"/>
</dbReference>
<evidence type="ECO:0000256" key="2">
    <source>
        <dbReference type="SAM" id="MobiDB-lite"/>
    </source>
</evidence>
<feature type="compositionally biased region" description="Basic and acidic residues" evidence="2">
    <location>
        <begin position="208"/>
        <end position="226"/>
    </location>
</feature>
<dbReference type="AlphaFoldDB" id="A0A934V4Z0"/>
<protein>
    <submittedName>
        <fullName evidence="4">PPE domain-containing protein</fullName>
    </submittedName>
</protein>
<proteinExistence type="inferred from homology"/>
<feature type="compositionally biased region" description="Gly residues" evidence="2">
    <location>
        <begin position="411"/>
        <end position="427"/>
    </location>
</feature>
<dbReference type="InterPro" id="IPR038332">
    <property type="entry name" value="PPE_sf"/>
</dbReference>
<dbReference type="InterPro" id="IPR000030">
    <property type="entry name" value="PPE_dom"/>
</dbReference>
<dbReference type="SUPFAM" id="SSF140459">
    <property type="entry name" value="PE/PPE dimer-like"/>
    <property type="match status" value="1"/>
</dbReference>
<gene>
    <name evidence="4" type="ORF">JHE00_09780</name>
</gene>
<dbReference type="RefSeq" id="WP_200317154.1">
    <property type="nucleotide sequence ID" value="NZ_JAENJH010000002.1"/>
</dbReference>
<evidence type="ECO:0000313" key="4">
    <source>
        <dbReference type="EMBL" id="MBK1784615.1"/>
    </source>
</evidence>
<feature type="domain" description="PPE" evidence="3">
    <location>
        <begin position="43"/>
        <end position="134"/>
    </location>
</feature>
<feature type="region of interest" description="Disordered" evidence="2">
    <location>
        <begin position="134"/>
        <end position="156"/>
    </location>
</feature>
<dbReference type="EMBL" id="JAENJH010000002">
    <property type="protein sequence ID" value="MBK1784615.1"/>
    <property type="molecule type" value="Genomic_DNA"/>
</dbReference>
<feature type="compositionally biased region" description="Acidic residues" evidence="2">
    <location>
        <begin position="196"/>
        <end position="207"/>
    </location>
</feature>
<keyword evidence="5" id="KW-1185">Reference proteome</keyword>
<dbReference type="Pfam" id="PF00823">
    <property type="entry name" value="PPE"/>
    <property type="match status" value="1"/>
</dbReference>
<dbReference type="Gene3D" id="1.20.1260.20">
    <property type="entry name" value="PPE superfamily"/>
    <property type="match status" value="1"/>
</dbReference>
<evidence type="ECO:0000313" key="5">
    <source>
        <dbReference type="Proteomes" id="UP000635245"/>
    </source>
</evidence>
<feature type="region of interest" description="Disordered" evidence="2">
    <location>
        <begin position="411"/>
        <end position="462"/>
    </location>
</feature>
<accession>A0A934V4Z0</accession>
<name>A0A934V4Z0_9PSEU</name>